<dbReference type="InterPro" id="IPR013766">
    <property type="entry name" value="Thioredoxin_domain"/>
</dbReference>
<dbReference type="OrthoDB" id="5784238at2"/>
<proteinExistence type="predicted"/>
<dbReference type="Pfam" id="PF00085">
    <property type="entry name" value="Thioredoxin"/>
    <property type="match status" value="1"/>
</dbReference>
<dbReference type="InterPro" id="IPR036249">
    <property type="entry name" value="Thioredoxin-like_sf"/>
</dbReference>
<dbReference type="CDD" id="cd02947">
    <property type="entry name" value="TRX_family"/>
    <property type="match status" value="1"/>
</dbReference>
<gene>
    <name evidence="2" type="ORF">SAMN05880501_107131</name>
</gene>
<dbReference type="EMBL" id="OBMQ01000007">
    <property type="protein sequence ID" value="SOC13228.1"/>
    <property type="molecule type" value="Genomic_DNA"/>
</dbReference>
<dbReference type="Proteomes" id="UP000219636">
    <property type="component" value="Unassembled WGS sequence"/>
</dbReference>
<dbReference type="RefSeq" id="WP_097073858.1">
    <property type="nucleotide sequence ID" value="NZ_OBMQ01000007.1"/>
</dbReference>
<name>A0A285SYQ3_9BACL</name>
<dbReference type="Gene3D" id="3.40.30.10">
    <property type="entry name" value="Glutaredoxin"/>
    <property type="match status" value="1"/>
</dbReference>
<reference evidence="3" key="1">
    <citation type="submission" date="2017-08" db="EMBL/GenBank/DDBJ databases">
        <authorList>
            <person name="Varghese N."/>
            <person name="Submissions S."/>
        </authorList>
    </citation>
    <scope>NUCLEOTIDE SEQUENCE [LARGE SCALE GENOMIC DNA]</scope>
    <source>
        <strain evidence="3">JC22</strain>
    </source>
</reference>
<evidence type="ECO:0000313" key="2">
    <source>
        <dbReference type="EMBL" id="SOC13228.1"/>
    </source>
</evidence>
<feature type="domain" description="Thioredoxin" evidence="1">
    <location>
        <begin position="5"/>
        <end position="85"/>
    </location>
</feature>
<sequence length="100" mass="11530">MEEWTIQQWEQKLSENKIVAFYLYTPMCGTCAVASKMLSVVEEVLPDTPIGKANINFIEQLAMDYKIESVPCLLIHHNGKLTDKIYAFQSVPFLYEKLKI</sequence>
<dbReference type="AlphaFoldDB" id="A0A285SYQ3"/>
<evidence type="ECO:0000259" key="1">
    <source>
        <dbReference type="Pfam" id="PF00085"/>
    </source>
</evidence>
<protein>
    <submittedName>
        <fullName evidence="2">Thioredoxin</fullName>
    </submittedName>
</protein>
<dbReference type="SUPFAM" id="SSF52833">
    <property type="entry name" value="Thioredoxin-like"/>
    <property type="match status" value="1"/>
</dbReference>
<keyword evidence="3" id="KW-1185">Reference proteome</keyword>
<organism evidence="2 3">
    <name type="scientific">Ureibacillus xyleni</name>
    <dbReference type="NCBI Taxonomy" id="614648"/>
    <lineage>
        <taxon>Bacteria</taxon>
        <taxon>Bacillati</taxon>
        <taxon>Bacillota</taxon>
        <taxon>Bacilli</taxon>
        <taxon>Bacillales</taxon>
        <taxon>Caryophanaceae</taxon>
        <taxon>Ureibacillus</taxon>
    </lineage>
</organism>
<accession>A0A285SYQ3</accession>
<evidence type="ECO:0000313" key="3">
    <source>
        <dbReference type="Proteomes" id="UP000219636"/>
    </source>
</evidence>